<keyword evidence="1" id="KW-1133">Transmembrane helix</keyword>
<keyword evidence="1" id="KW-0812">Transmembrane</keyword>
<evidence type="ECO:0000256" key="1">
    <source>
        <dbReference type="SAM" id="Phobius"/>
    </source>
</evidence>
<dbReference type="Pfam" id="PF04917">
    <property type="entry name" value="Shufflon_N"/>
    <property type="match status" value="1"/>
</dbReference>
<keyword evidence="4" id="KW-1185">Reference proteome</keyword>
<keyword evidence="1" id="KW-0472">Membrane</keyword>
<feature type="transmembrane region" description="Helical" evidence="1">
    <location>
        <begin position="12"/>
        <end position="33"/>
    </location>
</feature>
<organism evidence="3 4">
    <name type="scientific">Roseiterribacter gracilis</name>
    <dbReference type="NCBI Taxonomy" id="2812848"/>
    <lineage>
        <taxon>Bacteria</taxon>
        <taxon>Pseudomonadati</taxon>
        <taxon>Pseudomonadota</taxon>
        <taxon>Alphaproteobacteria</taxon>
        <taxon>Rhodospirillales</taxon>
        <taxon>Roseiterribacteraceae</taxon>
        <taxon>Roseiterribacter</taxon>
    </lineage>
</organism>
<feature type="domain" description="Bacterial shufflon protein N-terminal" evidence="2">
    <location>
        <begin position="102"/>
        <end position="256"/>
    </location>
</feature>
<dbReference type="RefSeq" id="WP_420244705.1">
    <property type="nucleotide sequence ID" value="NZ_BOPV01000001.1"/>
</dbReference>
<evidence type="ECO:0000313" key="4">
    <source>
        <dbReference type="Proteomes" id="UP000681075"/>
    </source>
</evidence>
<reference evidence="3" key="1">
    <citation type="submission" date="2021-02" db="EMBL/GenBank/DDBJ databases">
        <title>Genome sequence of Rhodospirillales sp. strain TMPK1 isolated from soil.</title>
        <authorList>
            <person name="Nakai R."/>
            <person name="Kusada H."/>
            <person name="Tamaki H."/>
        </authorList>
    </citation>
    <scope>NUCLEOTIDE SEQUENCE</scope>
    <source>
        <strain evidence="3">TMPK1</strain>
    </source>
</reference>
<dbReference type="InterPro" id="IPR007001">
    <property type="entry name" value="Shufflon_N"/>
</dbReference>
<accession>A0A8S8XI69</accession>
<name>A0A8S8XI69_9PROT</name>
<gene>
    <name evidence="3" type="ORF">TMPK1_35140</name>
</gene>
<evidence type="ECO:0000313" key="3">
    <source>
        <dbReference type="EMBL" id="GIL41277.1"/>
    </source>
</evidence>
<sequence>MSHEAGRARRGSLFLEGAIAMAVIAVVFGILAWRQTQTTRDARDAAAAAGLRTVQQAISTVITRNFAAITGAIANQCIIHTACPANSAVRFGLTNTIPGLDFSLVDSGLLPPGFAQTNVHGQTYEIWLKKTGPAQTPSPIQLEGLVLTRGGTQLSDSRATEIATRADASDGGIVAANGFANGAYGGWSINLQSYNDGATMPSPGAGHVAALLRVDDSRAFADYIHRFSTGTGAEPQTMHTSLLMNANSITGADEVTVRYSLQFNPDGIAVGGICRSDQVGRIAGVAEGDPVVCVTEGPPVPGNFWRNVALVPRCSPGQYLSVDSAHRIVCTP</sequence>
<dbReference type="AlphaFoldDB" id="A0A8S8XI69"/>
<evidence type="ECO:0000259" key="2">
    <source>
        <dbReference type="Pfam" id="PF04917"/>
    </source>
</evidence>
<protein>
    <recommendedName>
        <fullName evidence="2">Bacterial shufflon protein N-terminal domain-containing protein</fullName>
    </recommendedName>
</protein>
<dbReference type="EMBL" id="BOPV01000001">
    <property type="protein sequence ID" value="GIL41277.1"/>
    <property type="molecule type" value="Genomic_DNA"/>
</dbReference>
<dbReference type="Proteomes" id="UP000681075">
    <property type="component" value="Unassembled WGS sequence"/>
</dbReference>
<proteinExistence type="predicted"/>
<comment type="caution">
    <text evidence="3">The sequence shown here is derived from an EMBL/GenBank/DDBJ whole genome shotgun (WGS) entry which is preliminary data.</text>
</comment>